<evidence type="ECO:0000313" key="1">
    <source>
        <dbReference type="EMBL" id="SDO13344.1"/>
    </source>
</evidence>
<dbReference type="RefSeq" id="WP_091853601.1">
    <property type="nucleotide sequence ID" value="NZ_FNIW01000010.1"/>
</dbReference>
<protein>
    <recommendedName>
        <fullName evidence="3">Nucleoside 2-deoxyribosyltransferase</fullName>
    </recommendedName>
</protein>
<evidence type="ECO:0000313" key="2">
    <source>
        <dbReference type="Proteomes" id="UP000199134"/>
    </source>
</evidence>
<sequence>MKKVYISGPISGHNYEERKADFARIQEYLEKLGYEVFNPMANGLPPESTTAEHMKVDIKALLECDCIYMMKKWNHSAGCQTEFLVATAIGLEFIFEVCDTTPSTFFGKVESENGKMVHKVKFV</sequence>
<dbReference type="InterPro" id="IPR025518">
    <property type="entry name" value="DUF4406"/>
</dbReference>
<dbReference type="Pfam" id="PF14359">
    <property type="entry name" value="DUF4406"/>
    <property type="match status" value="1"/>
</dbReference>
<proteinExistence type="predicted"/>
<dbReference type="Proteomes" id="UP000199134">
    <property type="component" value="Unassembled WGS sequence"/>
</dbReference>
<dbReference type="OrthoDB" id="1149194at2"/>
<dbReference type="Gene3D" id="3.40.50.450">
    <property type="match status" value="1"/>
</dbReference>
<dbReference type="AlphaFoldDB" id="A0A1H0H2Q9"/>
<reference evidence="2" key="1">
    <citation type="submission" date="2016-10" db="EMBL/GenBank/DDBJ databases">
        <authorList>
            <person name="de Groot N.N."/>
        </authorList>
    </citation>
    <scope>NUCLEOTIDE SEQUENCE [LARGE SCALE GENOMIC DNA]</scope>
    <source>
        <strain evidence="2">BP1-145</strain>
    </source>
</reference>
<evidence type="ECO:0008006" key="3">
    <source>
        <dbReference type="Google" id="ProtNLM"/>
    </source>
</evidence>
<comment type="caution">
    <text evidence="1">The sequence shown here is derived from an EMBL/GenBank/DDBJ whole genome shotgun (WGS) entry which is preliminary data.</text>
</comment>
<dbReference type="SUPFAM" id="SSF52309">
    <property type="entry name" value="N-(deoxy)ribosyltransferase-like"/>
    <property type="match status" value="1"/>
</dbReference>
<organism evidence="1 2">
    <name type="scientific">Prevotella communis</name>
    <dbReference type="NCBI Taxonomy" id="2913614"/>
    <lineage>
        <taxon>Bacteria</taxon>
        <taxon>Pseudomonadati</taxon>
        <taxon>Bacteroidota</taxon>
        <taxon>Bacteroidia</taxon>
        <taxon>Bacteroidales</taxon>
        <taxon>Prevotellaceae</taxon>
        <taxon>Prevotella</taxon>
    </lineage>
</organism>
<gene>
    <name evidence="1" type="ORF">SAMN04487900_11092</name>
</gene>
<dbReference type="EMBL" id="FNIW01000010">
    <property type="protein sequence ID" value="SDO13344.1"/>
    <property type="molecule type" value="Genomic_DNA"/>
</dbReference>
<accession>A0A1H0H2Q9</accession>
<name>A0A1H0H2Q9_9BACT</name>